<feature type="domain" description="PD(D/E)XK endonuclease" evidence="1">
    <location>
        <begin position="3"/>
        <end position="130"/>
    </location>
</feature>
<dbReference type="Proteomes" id="UP000183605">
    <property type="component" value="Unassembled WGS sequence"/>
</dbReference>
<reference evidence="2 3" key="1">
    <citation type="journal article" date="2016" name="Environ. Microbiol.">
        <title>Genomic resolution of a cold subsurface aquifer community provides metabolic insights for novel microbes adapted to high CO concentrations.</title>
        <authorList>
            <person name="Probst A.J."/>
            <person name="Castelle C.J."/>
            <person name="Singh A."/>
            <person name="Brown C.T."/>
            <person name="Anantharaman K."/>
            <person name="Sharon I."/>
            <person name="Hug L.A."/>
            <person name="Burstein D."/>
            <person name="Emerson J.B."/>
            <person name="Thomas B.C."/>
            <person name="Banfield J.F."/>
        </authorList>
    </citation>
    <scope>NUCLEOTIDE SEQUENCE [LARGE SCALE GENOMIC DNA]</scope>
    <source>
        <strain evidence="2">CG2_30_44_31</strain>
    </source>
</reference>
<protein>
    <recommendedName>
        <fullName evidence="1">PD(D/E)XK endonuclease domain-containing protein</fullName>
    </recommendedName>
</protein>
<name>A0A1J5AZJ8_9BACT</name>
<dbReference type="Pfam" id="PF11645">
    <property type="entry name" value="PDDEXK_5"/>
    <property type="match status" value="1"/>
</dbReference>
<proteinExistence type="predicted"/>
<accession>A0A1J5AZJ8</accession>
<comment type="caution">
    <text evidence="2">The sequence shown here is derived from an EMBL/GenBank/DDBJ whole genome shotgun (WGS) entry which is preliminary data.</text>
</comment>
<gene>
    <name evidence="2" type="ORF">AUK18_00375</name>
</gene>
<dbReference type="InterPro" id="IPR021671">
    <property type="entry name" value="PD(D/E)XK_Endonuc"/>
</dbReference>
<dbReference type="Gene3D" id="3.40.1350.10">
    <property type="match status" value="1"/>
</dbReference>
<evidence type="ECO:0000259" key="1">
    <source>
        <dbReference type="Pfam" id="PF11645"/>
    </source>
</evidence>
<organism evidence="2 3">
    <name type="scientific">Candidatus Beckwithbacteria bacterium CG2_30_44_31</name>
    <dbReference type="NCBI Taxonomy" id="1805035"/>
    <lineage>
        <taxon>Bacteria</taxon>
        <taxon>Candidatus Beckwithiibacteriota</taxon>
    </lineage>
</organism>
<evidence type="ECO:0000313" key="2">
    <source>
        <dbReference type="EMBL" id="OIP04251.1"/>
    </source>
</evidence>
<sequence>MYSTHLKGILGELEFTTHLIRQGFTVLNPINPNSSYDLVIEKNGKFTKIQIKYCTPRKTGILRVELDRPMRKTKNYLEREVDAMGVYDSINHNFYLVPVNSIKSKTEIWLRIKDTKNKQLKKINLAKKYKI</sequence>
<dbReference type="InterPro" id="IPR011856">
    <property type="entry name" value="tRNA_endonuc-like_dom_sf"/>
</dbReference>
<evidence type="ECO:0000313" key="3">
    <source>
        <dbReference type="Proteomes" id="UP000183605"/>
    </source>
</evidence>
<dbReference type="GO" id="GO:0003676">
    <property type="term" value="F:nucleic acid binding"/>
    <property type="evidence" value="ECO:0007669"/>
    <property type="project" value="InterPro"/>
</dbReference>
<dbReference type="EMBL" id="MNXQ01000009">
    <property type="protein sequence ID" value="OIP04251.1"/>
    <property type="molecule type" value="Genomic_DNA"/>
</dbReference>
<dbReference type="AlphaFoldDB" id="A0A1J5AZJ8"/>